<keyword evidence="1" id="KW-0813">Transport</keyword>
<organism evidence="11 12">
    <name type="scientific">Spongiibacter pelagi</name>
    <dbReference type="NCBI Taxonomy" id="2760804"/>
    <lineage>
        <taxon>Bacteria</taxon>
        <taxon>Pseudomonadati</taxon>
        <taxon>Pseudomonadota</taxon>
        <taxon>Gammaproteobacteria</taxon>
        <taxon>Cellvibrionales</taxon>
        <taxon>Spongiibacteraceae</taxon>
        <taxon>Spongiibacter</taxon>
    </lineage>
</organism>
<dbReference type="GO" id="GO:0051537">
    <property type="term" value="F:2 iron, 2 sulfur cluster binding"/>
    <property type="evidence" value="ECO:0007669"/>
    <property type="project" value="UniProtKB-KW"/>
</dbReference>
<dbReference type="Gene3D" id="1.10.10.1100">
    <property type="entry name" value="BFD-like [2Fe-2S]-binding domain"/>
    <property type="match status" value="1"/>
</dbReference>
<protein>
    <recommendedName>
        <fullName evidence="8">Bacterioferritin-associated ferredoxin</fullName>
    </recommendedName>
</protein>
<dbReference type="Proteomes" id="UP000610558">
    <property type="component" value="Unassembled WGS sequence"/>
</dbReference>
<dbReference type="PANTHER" id="PTHR37424:SF1">
    <property type="entry name" value="BACTERIOFERRITIN-ASSOCIATED FERREDOXIN"/>
    <property type="match status" value="1"/>
</dbReference>
<dbReference type="InterPro" id="IPR041854">
    <property type="entry name" value="BFD-like_2Fe2S-bd_dom_sf"/>
</dbReference>
<keyword evidence="5" id="KW-0408">Iron</keyword>
<evidence type="ECO:0000313" key="11">
    <source>
        <dbReference type="EMBL" id="MBD2858820.1"/>
    </source>
</evidence>
<dbReference type="Pfam" id="PF04324">
    <property type="entry name" value="Fer2_BFD"/>
    <property type="match status" value="1"/>
</dbReference>
<evidence type="ECO:0000256" key="8">
    <source>
        <dbReference type="ARBA" id="ARBA00039386"/>
    </source>
</evidence>
<evidence type="ECO:0000256" key="1">
    <source>
        <dbReference type="ARBA" id="ARBA00022448"/>
    </source>
</evidence>
<feature type="domain" description="BFD-like [2Fe-2S]-binding" evidence="10">
    <location>
        <begin position="2"/>
        <end position="51"/>
    </location>
</feature>
<keyword evidence="12" id="KW-1185">Reference proteome</keyword>
<evidence type="ECO:0000256" key="2">
    <source>
        <dbReference type="ARBA" id="ARBA00022714"/>
    </source>
</evidence>
<reference evidence="11" key="1">
    <citation type="submission" date="2020-09" db="EMBL/GenBank/DDBJ databases">
        <authorList>
            <person name="Yoon J.-W."/>
        </authorList>
    </citation>
    <scope>NUCLEOTIDE SEQUENCE</scope>
    <source>
        <strain evidence="11">KMU-158</strain>
    </source>
</reference>
<evidence type="ECO:0000256" key="4">
    <source>
        <dbReference type="ARBA" id="ARBA00022982"/>
    </source>
</evidence>
<sequence>MYVCICKGITDTQIRDAVDNGVSSFRELRQQLELASSCGKCGTMAREIFDEHLGNYNPDLCYAVA</sequence>
<evidence type="ECO:0000313" key="12">
    <source>
        <dbReference type="Proteomes" id="UP000610558"/>
    </source>
</evidence>
<dbReference type="InterPro" id="IPR052371">
    <property type="entry name" value="BFD-associated_ferredoxin"/>
</dbReference>
<dbReference type="InterPro" id="IPR007419">
    <property type="entry name" value="BFD-like_2Fe2S-bd_dom"/>
</dbReference>
<dbReference type="CDD" id="cd19945">
    <property type="entry name" value="Fer2_BFD"/>
    <property type="match status" value="1"/>
</dbReference>
<keyword evidence="2" id="KW-0001">2Fe-2S</keyword>
<dbReference type="GO" id="GO:0046872">
    <property type="term" value="F:metal ion binding"/>
    <property type="evidence" value="ECO:0007669"/>
    <property type="project" value="UniProtKB-KW"/>
</dbReference>
<dbReference type="EMBL" id="JACXLD010000003">
    <property type="protein sequence ID" value="MBD2858820.1"/>
    <property type="molecule type" value="Genomic_DNA"/>
</dbReference>
<dbReference type="PANTHER" id="PTHR37424">
    <property type="entry name" value="BACTERIOFERRITIN-ASSOCIATED FERREDOXIN"/>
    <property type="match status" value="1"/>
</dbReference>
<evidence type="ECO:0000259" key="10">
    <source>
        <dbReference type="Pfam" id="PF04324"/>
    </source>
</evidence>
<comment type="caution">
    <text evidence="11">The sequence shown here is derived from an EMBL/GenBank/DDBJ whole genome shotgun (WGS) entry which is preliminary data.</text>
</comment>
<accession>A0A927C3J3</accession>
<name>A0A927C3J3_9GAMM</name>
<gene>
    <name evidence="11" type="ORF">IB286_07325</name>
</gene>
<keyword evidence="3" id="KW-0479">Metal-binding</keyword>
<evidence type="ECO:0000256" key="9">
    <source>
        <dbReference type="ARBA" id="ARBA00046332"/>
    </source>
</evidence>
<comment type="similarity">
    <text evidence="9">Belongs to the Bfd family.</text>
</comment>
<dbReference type="AlphaFoldDB" id="A0A927C3J3"/>
<dbReference type="RefSeq" id="WP_190764040.1">
    <property type="nucleotide sequence ID" value="NZ_JACXLD010000003.1"/>
</dbReference>
<keyword evidence="4" id="KW-0249">Electron transport</keyword>
<comment type="cofactor">
    <cofactor evidence="7">
        <name>[2Fe-2S] cluster</name>
        <dbReference type="ChEBI" id="CHEBI:190135"/>
    </cofactor>
</comment>
<proteinExistence type="inferred from homology"/>
<evidence type="ECO:0000256" key="7">
    <source>
        <dbReference type="ARBA" id="ARBA00034078"/>
    </source>
</evidence>
<evidence type="ECO:0000256" key="6">
    <source>
        <dbReference type="ARBA" id="ARBA00023014"/>
    </source>
</evidence>
<evidence type="ECO:0000256" key="3">
    <source>
        <dbReference type="ARBA" id="ARBA00022723"/>
    </source>
</evidence>
<keyword evidence="6" id="KW-0411">Iron-sulfur</keyword>
<evidence type="ECO:0000256" key="5">
    <source>
        <dbReference type="ARBA" id="ARBA00023004"/>
    </source>
</evidence>